<evidence type="ECO:0000256" key="5">
    <source>
        <dbReference type="ARBA" id="ARBA00022827"/>
    </source>
</evidence>
<dbReference type="InterPro" id="IPR014730">
    <property type="entry name" value="ETF_a/b_N"/>
</dbReference>
<comment type="cofactor">
    <cofactor evidence="10">
        <name>FAD</name>
        <dbReference type="ChEBI" id="CHEBI:57692"/>
    </cofactor>
    <text evidence="10">Binds 1 FAD per dimer.</text>
</comment>
<feature type="binding site" evidence="10">
    <location>
        <begin position="241"/>
        <end position="245"/>
    </location>
    <ligand>
        <name>FAD</name>
        <dbReference type="ChEBI" id="CHEBI:57692"/>
    </ligand>
</feature>
<dbReference type="PIRSF" id="PIRSF000089">
    <property type="entry name" value="Electra_flavoP_a"/>
    <property type="match status" value="1"/>
</dbReference>
<evidence type="ECO:0000256" key="1">
    <source>
        <dbReference type="ARBA" id="ARBA00005817"/>
    </source>
</evidence>
<dbReference type="GO" id="GO:0050660">
    <property type="term" value="F:flavin adenine dinucleotide binding"/>
    <property type="evidence" value="ECO:0007669"/>
    <property type="project" value="InterPro"/>
</dbReference>
<evidence type="ECO:0000256" key="2">
    <source>
        <dbReference type="ARBA" id="ARBA00011355"/>
    </source>
</evidence>
<dbReference type="InterPro" id="IPR029035">
    <property type="entry name" value="DHS-like_NAD/FAD-binding_dom"/>
</dbReference>
<dbReference type="InterPro" id="IPR033947">
    <property type="entry name" value="ETF_alpha_N"/>
</dbReference>
<dbReference type="Gene3D" id="3.40.50.620">
    <property type="entry name" value="HUPs"/>
    <property type="match status" value="1"/>
</dbReference>
<dbReference type="SUPFAM" id="SSF52467">
    <property type="entry name" value="DHS-like NAD/FAD-binding domain"/>
    <property type="match status" value="1"/>
</dbReference>
<dbReference type="EMBL" id="GG658170">
    <property type="protein sequence ID" value="EEO30153.1"/>
    <property type="molecule type" value="Genomic_DNA"/>
</dbReference>
<dbReference type="HOGENOM" id="CLU_034178_0_0_4"/>
<gene>
    <name evidence="12" type="primary">etfA</name>
    <name evidence="12" type="ORF">OFBG_01181</name>
</gene>
<keyword evidence="13" id="KW-1185">Reference proteome</keyword>
<dbReference type="GO" id="GO:0009055">
    <property type="term" value="F:electron transfer activity"/>
    <property type="evidence" value="ECO:0007669"/>
    <property type="project" value="InterPro"/>
</dbReference>
<dbReference type="SUPFAM" id="SSF52402">
    <property type="entry name" value="Adenine nucleotide alpha hydrolases-like"/>
    <property type="match status" value="1"/>
</dbReference>
<dbReference type="PANTHER" id="PTHR43153">
    <property type="entry name" value="ELECTRON TRANSFER FLAVOPROTEIN ALPHA"/>
    <property type="match status" value="1"/>
</dbReference>
<keyword evidence="5 10" id="KW-0274">FAD</keyword>
<dbReference type="Pfam" id="PF00766">
    <property type="entry name" value="ETF_alpha"/>
    <property type="match status" value="1"/>
</dbReference>
<feature type="binding site" evidence="10">
    <location>
        <begin position="227"/>
        <end position="228"/>
    </location>
    <ligand>
        <name>FAD</name>
        <dbReference type="ChEBI" id="CHEBI:57692"/>
    </ligand>
</feature>
<evidence type="ECO:0000256" key="7">
    <source>
        <dbReference type="ARBA" id="ARBA00025649"/>
    </source>
</evidence>
<keyword evidence="4" id="KW-0285">Flavoprotein</keyword>
<keyword evidence="3" id="KW-0813">Transport</keyword>
<protein>
    <recommendedName>
        <fullName evidence="8">Electron transfer flavoprotein subunit alpha</fullName>
    </recommendedName>
    <alternativeName>
        <fullName evidence="9">Electron transfer flavoprotein large subunit</fullName>
    </alternativeName>
</protein>
<evidence type="ECO:0000259" key="11">
    <source>
        <dbReference type="SMART" id="SM00893"/>
    </source>
</evidence>
<dbReference type="InterPro" id="IPR014729">
    <property type="entry name" value="Rossmann-like_a/b/a_fold"/>
</dbReference>
<evidence type="ECO:0000313" key="12">
    <source>
        <dbReference type="EMBL" id="EEO30153.1"/>
    </source>
</evidence>
<proteinExistence type="inferred from homology"/>
<dbReference type="Pfam" id="PF01012">
    <property type="entry name" value="ETF"/>
    <property type="match status" value="1"/>
</dbReference>
<evidence type="ECO:0000256" key="6">
    <source>
        <dbReference type="ARBA" id="ARBA00022982"/>
    </source>
</evidence>
<feature type="binding site" evidence="10">
    <location>
        <position position="279"/>
    </location>
    <ligand>
        <name>FAD</name>
        <dbReference type="ChEBI" id="CHEBI:57692"/>
    </ligand>
</feature>
<dbReference type="AlphaFoldDB" id="C3XAC7"/>
<evidence type="ECO:0000256" key="3">
    <source>
        <dbReference type="ARBA" id="ARBA00022448"/>
    </source>
</evidence>
<evidence type="ECO:0000256" key="10">
    <source>
        <dbReference type="PIRSR" id="PIRSR000089-1"/>
    </source>
</evidence>
<dbReference type="GeneID" id="77134844"/>
<evidence type="ECO:0000256" key="8">
    <source>
        <dbReference type="ARBA" id="ARBA00068674"/>
    </source>
</evidence>
<feature type="domain" description="Electron transfer flavoprotein alpha/beta-subunit N-terminal" evidence="11">
    <location>
        <begin position="3"/>
        <end position="182"/>
    </location>
</feature>
<dbReference type="OrthoDB" id="9770286at2"/>
<comment type="function">
    <text evidence="7">The electron transfer flavoprotein serves as a specific electron acceptor for other dehydrogenases. It transfers the electrons to the main respiratory chain via ETF-ubiquinone oxidoreductase (ETF dehydrogenase).</text>
</comment>
<name>C3XAC7_OXAFO</name>
<organism evidence="12 13">
    <name type="scientific">Oxalobacter formigenes OXCC13</name>
    <dbReference type="NCBI Taxonomy" id="556269"/>
    <lineage>
        <taxon>Bacteria</taxon>
        <taxon>Pseudomonadati</taxon>
        <taxon>Pseudomonadota</taxon>
        <taxon>Betaproteobacteria</taxon>
        <taxon>Burkholderiales</taxon>
        <taxon>Oxalobacteraceae</taxon>
        <taxon>Oxalobacter</taxon>
    </lineage>
</organism>
<dbReference type="InterPro" id="IPR001308">
    <property type="entry name" value="ETF_a/FixB"/>
</dbReference>
<evidence type="ECO:0000256" key="9">
    <source>
        <dbReference type="ARBA" id="ARBA00079299"/>
    </source>
</evidence>
<dbReference type="PANTHER" id="PTHR43153:SF1">
    <property type="entry name" value="ELECTRON TRANSFER FLAVOPROTEIN SUBUNIT ALPHA, MITOCHONDRIAL"/>
    <property type="match status" value="1"/>
</dbReference>
<reference evidence="12 13" key="1">
    <citation type="submission" date="2009-02" db="EMBL/GenBank/DDBJ databases">
        <title>The Genome Sequence of Oxalobacter formigenes OXCC13.</title>
        <authorList>
            <consortium name="The Broad Institute Genome Sequencing Platform"/>
            <person name="Ward D."/>
            <person name="Young S.K."/>
            <person name="Kodira C.D."/>
            <person name="Zeng Q."/>
            <person name="Koehrsen M."/>
            <person name="Alvarado L."/>
            <person name="Berlin A."/>
            <person name="Borenstein D."/>
            <person name="Chen Z."/>
            <person name="Engels R."/>
            <person name="Freedman E."/>
            <person name="Gellesch M."/>
            <person name="Goldberg J."/>
            <person name="Griggs A."/>
            <person name="Gujja S."/>
            <person name="Heiman D."/>
            <person name="Hepburn T."/>
            <person name="Howarth C."/>
            <person name="Jen D."/>
            <person name="Larson L."/>
            <person name="Lewis B."/>
            <person name="Mehta T."/>
            <person name="Park D."/>
            <person name="Pearson M."/>
            <person name="Roberts A."/>
            <person name="Saif S."/>
            <person name="Shea T."/>
            <person name="Shenoy N."/>
            <person name="Sisk P."/>
            <person name="Stolte C."/>
            <person name="Sykes S."/>
            <person name="Walk T."/>
            <person name="White J."/>
            <person name="Yandava C."/>
            <person name="Allison M.J."/>
            <person name="Lander E."/>
            <person name="Nusbaum C."/>
            <person name="Galagan J."/>
            <person name="Birren B."/>
        </authorList>
    </citation>
    <scope>NUCLEOTIDE SEQUENCE [LARGE SCALE GENOMIC DNA]</scope>
    <source>
        <strain evidence="12 13">OXCC13</strain>
    </source>
</reference>
<feature type="binding site" evidence="10">
    <location>
        <begin position="258"/>
        <end position="265"/>
    </location>
    <ligand>
        <name>FAD</name>
        <dbReference type="ChEBI" id="CHEBI:57692"/>
    </ligand>
</feature>
<comment type="similarity">
    <text evidence="1">Belongs to the ETF alpha-subunit/FixB family.</text>
</comment>
<dbReference type="Proteomes" id="UP000005089">
    <property type="component" value="Unassembled WGS sequence"/>
</dbReference>
<evidence type="ECO:0000256" key="4">
    <source>
        <dbReference type="ARBA" id="ARBA00022630"/>
    </source>
</evidence>
<dbReference type="InterPro" id="IPR014731">
    <property type="entry name" value="ETF_asu_C"/>
</dbReference>
<sequence length="310" mass="31748">MPILVVAEHDNQSLKNGTYHAVSAAALCGQDIHVLVAGSACQGVAEKAAKMAGVAKVLVADAPHLEHGLPEDVAAQVLSITGEYSHILVGATSFGKAMMPRVAAKLDVNQISEITKVVSVDTFERPVYAGNAIATVQSSDPVKVITVRTTAFAPAVEDGSAAPVEPVAAVAGNGKSSYLSHQVDKSHRPELSSAKIVVAGGQGVGSAENFRLIEQLADKLGAAVGASRSAVDAGFISNDLQVGQTGKIVAPDLYIAVGISGAVQHVAGIKDARTIVVINQDPDAPIFLTADYGIVGDLNKLVPELIAALD</sequence>
<keyword evidence="6" id="KW-0249">Electron transport</keyword>
<dbReference type="SMART" id="SM00893">
    <property type="entry name" value="ETF"/>
    <property type="match status" value="1"/>
</dbReference>
<dbReference type="Gene3D" id="3.40.50.1220">
    <property type="entry name" value="TPP-binding domain"/>
    <property type="match status" value="1"/>
</dbReference>
<dbReference type="GO" id="GO:0033539">
    <property type="term" value="P:fatty acid beta-oxidation using acyl-CoA dehydrogenase"/>
    <property type="evidence" value="ECO:0007669"/>
    <property type="project" value="TreeGrafter"/>
</dbReference>
<dbReference type="STRING" id="847.BRW83_0952"/>
<dbReference type="eggNOG" id="COG2025">
    <property type="taxonomic scope" value="Bacteria"/>
</dbReference>
<dbReference type="RefSeq" id="WP_005881107.1">
    <property type="nucleotide sequence ID" value="NZ_CP019430.1"/>
</dbReference>
<dbReference type="CDD" id="cd01715">
    <property type="entry name" value="ETF_alpha"/>
    <property type="match status" value="1"/>
</dbReference>
<comment type="subunit">
    <text evidence="2">Heterodimer of an alpha and a beta subunit.</text>
</comment>
<accession>C3XAC7</accession>
<dbReference type="FunFam" id="3.40.50.620:FF:000041">
    <property type="entry name" value="Electron transfer flavoprotein alpha subunit"/>
    <property type="match status" value="1"/>
</dbReference>
<dbReference type="FunFam" id="3.40.50.1220:FF:000001">
    <property type="entry name" value="Electron transfer flavoprotein, alpha subunit"/>
    <property type="match status" value="1"/>
</dbReference>
<evidence type="ECO:0000313" key="13">
    <source>
        <dbReference type="Proteomes" id="UP000005089"/>
    </source>
</evidence>